<dbReference type="Proteomes" id="UP000070184">
    <property type="component" value="Unassembled WGS sequence"/>
</dbReference>
<feature type="domain" description="CARDB" evidence="2">
    <location>
        <begin position="132"/>
        <end position="204"/>
    </location>
</feature>
<feature type="transmembrane region" description="Helical" evidence="1">
    <location>
        <begin position="6"/>
        <end position="24"/>
    </location>
</feature>
<protein>
    <recommendedName>
        <fullName evidence="2">CARDB domain-containing protein</fullName>
    </recommendedName>
</protein>
<reference evidence="3 4" key="1">
    <citation type="journal article" date="2016" name="Sci. Rep.">
        <title>Metabolic traits of an uncultured archaeal lineage -MSBL1- from brine pools of the Red Sea.</title>
        <authorList>
            <person name="Mwirichia R."/>
            <person name="Alam I."/>
            <person name="Rashid M."/>
            <person name="Vinu M."/>
            <person name="Ba-Alawi W."/>
            <person name="Anthony Kamau A."/>
            <person name="Kamanda Ngugi D."/>
            <person name="Goker M."/>
            <person name="Klenk H.P."/>
            <person name="Bajic V."/>
            <person name="Stingl U."/>
        </authorList>
    </citation>
    <scope>NUCLEOTIDE SEQUENCE [LARGE SCALE GENOMIC DNA]</scope>
    <source>
        <strain evidence="3">SCGC-AAA259B11</strain>
    </source>
</reference>
<evidence type="ECO:0000259" key="2">
    <source>
        <dbReference type="Pfam" id="PF07705"/>
    </source>
</evidence>
<dbReference type="EMBL" id="LHXK01000010">
    <property type="protein sequence ID" value="KXA90199.1"/>
    <property type="molecule type" value="Genomic_DNA"/>
</dbReference>
<accession>A0A133U7Q1</accession>
<keyword evidence="4" id="KW-1185">Reference proteome</keyword>
<dbReference type="Gene3D" id="2.60.40.10">
    <property type="entry name" value="Immunoglobulins"/>
    <property type="match status" value="2"/>
</dbReference>
<organism evidence="3 4">
    <name type="scientific">candidate division MSBL1 archaeon SCGC-AAA259B11</name>
    <dbReference type="NCBI Taxonomy" id="1698260"/>
    <lineage>
        <taxon>Archaea</taxon>
        <taxon>Methanobacteriati</taxon>
        <taxon>Methanobacteriota</taxon>
        <taxon>candidate division MSBL1</taxon>
    </lineage>
</organism>
<dbReference type="AlphaFoldDB" id="A0A133U7Q1"/>
<keyword evidence="1" id="KW-0812">Transmembrane</keyword>
<dbReference type="Pfam" id="PF07705">
    <property type="entry name" value="CARDB"/>
    <property type="match status" value="2"/>
</dbReference>
<keyword evidence="1" id="KW-0472">Membrane</keyword>
<feature type="domain" description="CARDB" evidence="2">
    <location>
        <begin position="35"/>
        <end position="113"/>
    </location>
</feature>
<gene>
    <name evidence="3" type="ORF">AKJ61_01280</name>
</gene>
<sequence length="336" mass="36421">MDKKKIGLVIIGIVVILGIIGALLSRGEEEVEPANLQVSELNVTPSEVLTNETVNISANVKNIGGRKGSENIKFIVGEGVAKIFNITLSPGENKIVKFGIRKEEAGTYNVEVSGMTDSFVAVEPAAKFEVRDLIVEPLGCAPGENVTVSVNVQNTGEVKGTHTLKLRVDGTVEKGKNIELGPGRNSTISFTLSRKTTGTYSVKVDRLERAFGVLKPIEPAEFEAKAIEFVKLLGAQKFDKAKKMLIDSPHVDELMLGIKEGWENIVVDHGNMQEIENVRVESRAGYWGPEIVNSTAVHVLTQFKKARLDIKVNFVGEYGINGVYSKGTPLHAGILS</sequence>
<dbReference type="InterPro" id="IPR013783">
    <property type="entry name" value="Ig-like_fold"/>
</dbReference>
<keyword evidence="1" id="KW-1133">Transmembrane helix</keyword>
<evidence type="ECO:0000313" key="3">
    <source>
        <dbReference type="EMBL" id="KXA90199.1"/>
    </source>
</evidence>
<evidence type="ECO:0000256" key="1">
    <source>
        <dbReference type="SAM" id="Phobius"/>
    </source>
</evidence>
<proteinExistence type="predicted"/>
<name>A0A133U7Q1_9EURY</name>
<dbReference type="InterPro" id="IPR011635">
    <property type="entry name" value="CARDB"/>
</dbReference>
<comment type="caution">
    <text evidence="3">The sequence shown here is derived from an EMBL/GenBank/DDBJ whole genome shotgun (WGS) entry which is preliminary data.</text>
</comment>
<evidence type="ECO:0000313" key="4">
    <source>
        <dbReference type="Proteomes" id="UP000070184"/>
    </source>
</evidence>